<reference evidence="1" key="1">
    <citation type="submission" date="2023-03" db="EMBL/GenBank/DDBJ databases">
        <title>Chromosome-scale reference genome and RAD-based genetic map of yellow starthistle (Centaurea solstitialis) reveal putative structural variation and QTLs associated with invader traits.</title>
        <authorList>
            <person name="Reatini B."/>
            <person name="Cang F.A."/>
            <person name="Jiang Q."/>
            <person name="Mckibben M.T.W."/>
            <person name="Barker M.S."/>
            <person name="Rieseberg L.H."/>
            <person name="Dlugosch K.M."/>
        </authorList>
    </citation>
    <scope>NUCLEOTIDE SEQUENCE</scope>
    <source>
        <strain evidence="1">CAN-66</strain>
        <tissue evidence="1">Leaf</tissue>
    </source>
</reference>
<comment type="caution">
    <text evidence="1">The sequence shown here is derived from an EMBL/GenBank/DDBJ whole genome shotgun (WGS) entry which is preliminary data.</text>
</comment>
<sequence length="148" mass="17451">MKIISLNVREFGIEDKKKMELRNQTWRVSKNQKLKSGTNIKRYGFCLGRSCGKSRGLLPCPIKNLDHECLMEDTSFLAIVGKLVGMEGIVGFVNVYGPRGVKEQIELWGRQERLTGREEVQWYFFGDFNERFRWGEKIYKNKRRRIEI</sequence>
<organism evidence="1 2">
    <name type="scientific">Centaurea solstitialis</name>
    <name type="common">yellow star-thistle</name>
    <dbReference type="NCBI Taxonomy" id="347529"/>
    <lineage>
        <taxon>Eukaryota</taxon>
        <taxon>Viridiplantae</taxon>
        <taxon>Streptophyta</taxon>
        <taxon>Embryophyta</taxon>
        <taxon>Tracheophyta</taxon>
        <taxon>Spermatophyta</taxon>
        <taxon>Magnoliopsida</taxon>
        <taxon>eudicotyledons</taxon>
        <taxon>Gunneridae</taxon>
        <taxon>Pentapetalae</taxon>
        <taxon>asterids</taxon>
        <taxon>campanulids</taxon>
        <taxon>Asterales</taxon>
        <taxon>Asteraceae</taxon>
        <taxon>Carduoideae</taxon>
        <taxon>Cardueae</taxon>
        <taxon>Centaureinae</taxon>
        <taxon>Centaurea</taxon>
    </lineage>
</organism>
<gene>
    <name evidence="1" type="ORF">OSB04_003736</name>
</gene>
<name>A0AA38WTX4_9ASTR</name>
<evidence type="ECO:0000313" key="1">
    <source>
        <dbReference type="EMBL" id="KAJ9567770.1"/>
    </source>
</evidence>
<accession>A0AA38WTX4</accession>
<evidence type="ECO:0000313" key="2">
    <source>
        <dbReference type="Proteomes" id="UP001172457"/>
    </source>
</evidence>
<proteinExistence type="predicted"/>
<dbReference type="AlphaFoldDB" id="A0AA38WTX4"/>
<dbReference type="Proteomes" id="UP001172457">
    <property type="component" value="Chromosome 1"/>
</dbReference>
<keyword evidence="2" id="KW-1185">Reference proteome</keyword>
<protein>
    <submittedName>
        <fullName evidence="1">Uncharacterized protein</fullName>
    </submittedName>
</protein>
<dbReference type="EMBL" id="JARYMX010000001">
    <property type="protein sequence ID" value="KAJ9567770.1"/>
    <property type="molecule type" value="Genomic_DNA"/>
</dbReference>